<dbReference type="InterPro" id="IPR043763">
    <property type="entry name" value="DUF5709"/>
</dbReference>
<gene>
    <name evidence="3" type="ORF">CCE01nite_02270</name>
</gene>
<comment type="caution">
    <text evidence="3">The sequence shown here is derived from an EMBL/GenBank/DDBJ whole genome shotgun (WGS) entry which is preliminary data.</text>
</comment>
<dbReference type="AlphaFoldDB" id="A0A4Y3KTS2"/>
<name>A0A4Y3KTS2_9CELL</name>
<feature type="region of interest" description="Disordered" evidence="1">
    <location>
        <begin position="1"/>
        <end position="99"/>
    </location>
</feature>
<dbReference type="Proteomes" id="UP000317046">
    <property type="component" value="Unassembled WGS sequence"/>
</dbReference>
<feature type="compositionally biased region" description="Acidic residues" evidence="1">
    <location>
        <begin position="32"/>
        <end position="42"/>
    </location>
</feature>
<evidence type="ECO:0000259" key="2">
    <source>
        <dbReference type="Pfam" id="PF18970"/>
    </source>
</evidence>
<keyword evidence="4" id="KW-1185">Reference proteome</keyword>
<dbReference type="EMBL" id="BJLR01000001">
    <property type="protein sequence ID" value="GEA86278.1"/>
    <property type="molecule type" value="Genomic_DNA"/>
</dbReference>
<dbReference type="Pfam" id="PF18970">
    <property type="entry name" value="DUF5709"/>
    <property type="match status" value="1"/>
</dbReference>
<sequence length="207" mass="22051">MVSAMSEDTPATSTDPALGSEGDTNQLPGEDTLAEPDDDTMLEEGYSPPDHPRPNHFGETAWEQAHGETLAQRLDEEEPEVWEEQRTVDPNVAPDGAGQLVEDDDAVAAHGTDAFAIETGSTAGTVSAEEAAIHIVDDEEIVLDQLETADEGDDTFEDEDPRVDTDLLVDDVTVGADATDRDVVGDLGLTEDPSSTDAPYLARDDEA</sequence>
<feature type="region of interest" description="Disordered" evidence="1">
    <location>
        <begin position="175"/>
        <end position="207"/>
    </location>
</feature>
<evidence type="ECO:0000313" key="4">
    <source>
        <dbReference type="Proteomes" id="UP000317046"/>
    </source>
</evidence>
<feature type="domain" description="DUF5709" evidence="2">
    <location>
        <begin position="92"/>
        <end position="138"/>
    </location>
</feature>
<evidence type="ECO:0000313" key="3">
    <source>
        <dbReference type="EMBL" id="GEA86278.1"/>
    </source>
</evidence>
<reference evidence="3" key="1">
    <citation type="submission" date="2019-06" db="EMBL/GenBank/DDBJ databases">
        <title>Whole genome shotgun sequence of Cellulomonas cellasea NBRC 3753.</title>
        <authorList>
            <person name="Hosoyama A."/>
            <person name="Uohara A."/>
            <person name="Ohji S."/>
            <person name="Ichikawa N."/>
        </authorList>
    </citation>
    <scope>NUCLEOTIDE SEQUENCE [LARGE SCALE GENOMIC DNA]</scope>
    <source>
        <strain evidence="3">NBRC 3753</strain>
    </source>
</reference>
<proteinExistence type="predicted"/>
<evidence type="ECO:0000256" key="1">
    <source>
        <dbReference type="SAM" id="MobiDB-lite"/>
    </source>
</evidence>
<accession>A0A4Y3KTS2</accession>
<protein>
    <recommendedName>
        <fullName evidence="2">DUF5709 domain-containing protein</fullName>
    </recommendedName>
</protein>
<organism evidence="3 4">
    <name type="scientific">Cellulomonas cellasea</name>
    <dbReference type="NCBI Taxonomy" id="43670"/>
    <lineage>
        <taxon>Bacteria</taxon>
        <taxon>Bacillati</taxon>
        <taxon>Actinomycetota</taxon>
        <taxon>Actinomycetes</taxon>
        <taxon>Micrococcales</taxon>
        <taxon>Cellulomonadaceae</taxon>
        <taxon>Cellulomonas</taxon>
    </lineage>
</organism>